<keyword evidence="2" id="KW-1185">Reference proteome</keyword>
<dbReference type="Proteomes" id="UP000528734">
    <property type="component" value="Unassembled WGS sequence"/>
</dbReference>
<gene>
    <name evidence="1" type="ORF">HCN50_28475</name>
</gene>
<comment type="caution">
    <text evidence="1">The sequence shown here is derived from an EMBL/GenBank/DDBJ whole genome shotgun (WGS) entry which is preliminary data.</text>
</comment>
<protein>
    <submittedName>
        <fullName evidence="1">Uncharacterized protein</fullName>
    </submittedName>
</protein>
<evidence type="ECO:0000313" key="1">
    <source>
        <dbReference type="EMBL" id="NOJ50136.1"/>
    </source>
</evidence>
<proteinExistence type="predicted"/>
<evidence type="ECO:0000313" key="2">
    <source>
        <dbReference type="Proteomes" id="UP000528734"/>
    </source>
</evidence>
<dbReference type="AlphaFoldDB" id="A0A7Y4H9H5"/>
<sequence>MKLSEALNEIDRIRHIGEFSAAVLKHDRQLRMVDHATFLQKTATDFQLRFVACFEEDIRVGKSLGYATTCDAVSRQAGGQAGIQACERIAACVSRLDKALIKKVGLRALSLFASSFGRYSRVAECRSATIRIAECCHDESRALQELNSQSLGLLVNGFSKWPEETASRQAAIAVAGEVLRRLGRYPRFSEFTPRGLANLVNGFSKWPKEAVSRKAIFAIAGEVLRRGDQLSLFNQQDWRSW</sequence>
<name>A0A7Y4H9H5_9BRAD</name>
<accession>A0A7Y4H9H5</accession>
<reference evidence="1 2" key="1">
    <citation type="submission" date="2020-03" db="EMBL/GenBank/DDBJ databases">
        <title>Bradyrhizobium diversity isolated from nodules of Muelleranthus trifoliolatus.</title>
        <authorList>
            <person name="Klepa M."/>
            <person name="Helene L."/>
            <person name="Hungria M."/>
        </authorList>
    </citation>
    <scope>NUCLEOTIDE SEQUENCE [LARGE SCALE GENOMIC DNA]</scope>
    <source>
        <strain evidence="1 2">WSM 1744</strain>
    </source>
</reference>
<dbReference type="RefSeq" id="WP_171713187.1">
    <property type="nucleotide sequence ID" value="NZ_JAAVLW010000010.1"/>
</dbReference>
<dbReference type="EMBL" id="JAAVLW010000010">
    <property type="protein sequence ID" value="NOJ50136.1"/>
    <property type="molecule type" value="Genomic_DNA"/>
</dbReference>
<organism evidence="1 2">
    <name type="scientific">Bradyrhizobium archetypum</name>
    <dbReference type="NCBI Taxonomy" id="2721160"/>
    <lineage>
        <taxon>Bacteria</taxon>
        <taxon>Pseudomonadati</taxon>
        <taxon>Pseudomonadota</taxon>
        <taxon>Alphaproteobacteria</taxon>
        <taxon>Hyphomicrobiales</taxon>
        <taxon>Nitrobacteraceae</taxon>
        <taxon>Bradyrhizobium</taxon>
    </lineage>
</organism>